<accession>A0A4Z2E4H7</accession>
<reference evidence="1 2" key="1">
    <citation type="submission" date="2019-03" db="EMBL/GenBank/DDBJ databases">
        <title>First draft genome of Liparis tanakae, snailfish: a comprehensive survey of snailfish specific genes.</title>
        <authorList>
            <person name="Kim W."/>
            <person name="Song I."/>
            <person name="Jeong J.-H."/>
            <person name="Kim D."/>
            <person name="Kim S."/>
            <person name="Ryu S."/>
            <person name="Song J.Y."/>
            <person name="Lee S.K."/>
        </authorList>
    </citation>
    <scope>NUCLEOTIDE SEQUENCE [LARGE SCALE GENOMIC DNA]</scope>
    <source>
        <tissue evidence="1">Muscle</tissue>
    </source>
</reference>
<keyword evidence="2" id="KW-1185">Reference proteome</keyword>
<organism evidence="1 2">
    <name type="scientific">Liparis tanakae</name>
    <name type="common">Tanaka's snailfish</name>
    <dbReference type="NCBI Taxonomy" id="230148"/>
    <lineage>
        <taxon>Eukaryota</taxon>
        <taxon>Metazoa</taxon>
        <taxon>Chordata</taxon>
        <taxon>Craniata</taxon>
        <taxon>Vertebrata</taxon>
        <taxon>Euteleostomi</taxon>
        <taxon>Actinopterygii</taxon>
        <taxon>Neopterygii</taxon>
        <taxon>Teleostei</taxon>
        <taxon>Neoteleostei</taxon>
        <taxon>Acanthomorphata</taxon>
        <taxon>Eupercaria</taxon>
        <taxon>Perciformes</taxon>
        <taxon>Cottioidei</taxon>
        <taxon>Cottales</taxon>
        <taxon>Liparidae</taxon>
        <taxon>Liparis</taxon>
    </lineage>
</organism>
<protein>
    <submittedName>
        <fullName evidence="1">Uncharacterized protein</fullName>
    </submittedName>
</protein>
<name>A0A4Z2E4H7_9TELE</name>
<dbReference type="EMBL" id="SRLO01017804">
    <property type="protein sequence ID" value="TNN23641.1"/>
    <property type="molecule type" value="Genomic_DNA"/>
</dbReference>
<dbReference type="AlphaFoldDB" id="A0A4Z2E4H7"/>
<dbReference type="Proteomes" id="UP000314294">
    <property type="component" value="Unassembled WGS sequence"/>
</dbReference>
<gene>
    <name evidence="1" type="ORF">EYF80_066237</name>
</gene>
<proteinExistence type="predicted"/>
<evidence type="ECO:0000313" key="1">
    <source>
        <dbReference type="EMBL" id="TNN23641.1"/>
    </source>
</evidence>
<comment type="caution">
    <text evidence="1">The sequence shown here is derived from an EMBL/GenBank/DDBJ whole genome shotgun (WGS) entry which is preliminary data.</text>
</comment>
<sequence length="104" mass="10971">MSHKRWSSATHRVQTGIINEFLIKGATALTLQVGVLTRPFLASGSCTKRATASRLSPKIAAETSDAINLRPGDRRAVSAAGSCQILKYSTGGPINYAGDELLIG</sequence>
<evidence type="ECO:0000313" key="2">
    <source>
        <dbReference type="Proteomes" id="UP000314294"/>
    </source>
</evidence>